<dbReference type="CDD" id="cd00761">
    <property type="entry name" value="Glyco_tranf_GTA_type"/>
    <property type="match status" value="1"/>
</dbReference>
<dbReference type="EMBL" id="JANFXK010000001">
    <property type="protein sequence ID" value="MCQ4635264.1"/>
    <property type="molecule type" value="Genomic_DNA"/>
</dbReference>
<keyword evidence="3" id="KW-1003">Cell membrane</keyword>
<dbReference type="Gene3D" id="3.40.50.11820">
    <property type="match status" value="1"/>
</dbReference>
<keyword evidence="9" id="KW-1185">Reference proteome</keyword>
<dbReference type="PANTHER" id="PTHR37316:SF2">
    <property type="entry name" value="TEICHOIC ACID RIBITOL-PHOSPHATE POLYMERASE TARK"/>
    <property type="match status" value="1"/>
</dbReference>
<dbReference type="InterPro" id="IPR001173">
    <property type="entry name" value="Glyco_trans_2-like"/>
</dbReference>
<accession>A0ABT1RJ98</accession>
<evidence type="ECO:0000313" key="8">
    <source>
        <dbReference type="EMBL" id="MCQ4635264.1"/>
    </source>
</evidence>
<dbReference type="Pfam" id="PF00535">
    <property type="entry name" value="Glycos_transf_2"/>
    <property type="match status" value="1"/>
</dbReference>
<evidence type="ECO:0000256" key="4">
    <source>
        <dbReference type="ARBA" id="ARBA00022679"/>
    </source>
</evidence>
<comment type="subcellular location">
    <subcellularLocation>
        <location evidence="1">Cell membrane</location>
        <topology evidence="1">Peripheral membrane protein</topology>
    </subcellularLocation>
</comment>
<feature type="domain" description="Glycosyltransferase 2-like" evidence="7">
    <location>
        <begin position="6"/>
        <end position="168"/>
    </location>
</feature>
<keyword evidence="5" id="KW-0777">Teichoic acid biosynthesis</keyword>
<dbReference type="Gene3D" id="3.40.50.12580">
    <property type="match status" value="1"/>
</dbReference>
<name>A0ABT1RJ98_9FIRM</name>
<dbReference type="InterPro" id="IPR007554">
    <property type="entry name" value="Glycerophosphate_synth"/>
</dbReference>
<dbReference type="InterPro" id="IPR029044">
    <property type="entry name" value="Nucleotide-diphossugar_trans"/>
</dbReference>
<dbReference type="InterPro" id="IPR043149">
    <property type="entry name" value="TagF_N"/>
</dbReference>
<gene>
    <name evidence="8" type="ORF">NE619_00775</name>
</gene>
<evidence type="ECO:0000259" key="7">
    <source>
        <dbReference type="Pfam" id="PF00535"/>
    </source>
</evidence>
<protein>
    <submittedName>
        <fullName evidence="8">Bifunctional glycosyltransferase family 2 protein/CDP-glycerol:glycerophosphate glycerophosphotransferase</fullName>
    </submittedName>
</protein>
<organism evidence="8 9">
    <name type="scientific">Anaerovorax odorimutans</name>
    <dbReference type="NCBI Taxonomy" id="109327"/>
    <lineage>
        <taxon>Bacteria</taxon>
        <taxon>Bacillati</taxon>
        <taxon>Bacillota</taxon>
        <taxon>Clostridia</taxon>
        <taxon>Peptostreptococcales</taxon>
        <taxon>Anaerovoracaceae</taxon>
        <taxon>Anaerovorax</taxon>
    </lineage>
</organism>
<sequence>MKAKISVIIPVYNVENYIEKMLESVRNQTFTDFEVIIINDGSSDGSQQIIDRFCREDERFHSYQQPNGGVSSARNKGLEMAGGEYVVFYDPDDYIPEDALKAMFTAAKEELADLIIGKMELFNLGESYVIKPTEALAKQKKIDVFDKSFNWSFSVCNKMFRREVIEQLHLRFEALAHGEDGVFLFQFVHGCKTITGCKEVVYHYLRRPFWEGHSVTQSANLSALEDLLTVFKRLISTVEGSYARRYDELKENPKTREIELEAFENTYRDYRSNLYARFVQTSLLGEYYRLLWKLELPAFELVEQYVRQFKDHIFPQTWKSHILERNKDLSLQKKLLLTADEVSEMPVMSFVLSDRISENMADLIVAGLYNQEFPAFEILAHENLKGHINEAWTEKKNFHFISKEKDIAAFKKNALNSLKGEFVNFIDEDMIVPRRLIKQMYDAIAGKGDNNSIPDFITVSLKQMTSGQYRELQSQATVFIKEFVSQKIRTPYNQLDWMWGNKLFHVQALKAKKVLFSNDPAADMNRLYNNSRYKKVGELSMVTTMSDSDILVNVKSHKVKLFYKHKLKQEAKRLEALEKEDLPVVTLSQRFRRWKNKTLRQGYKFITRKIVFPIQYRIYSRKPVEENKVIFVEARLKNISNSMIVLRNRFEQLGGYQIHDHFLRQDFARYRQQYRNASAFVKDMATAKFVFVAEANNVIGAVRKRKETTVVQTWHGCGAFKRFGFSTADYIFGGTRKQLEKYPMYKNFDLITVSSPEVVWAYKEAMNLDDKDEAVKPIGVSRTDVFFDQDFIHEARERIYQMVPQARDKKILLYAPTFRGRVAKATGPDNLDVGRLAEALTDEYVLLIKHHPIVKNVPEIPMEYQGTFAIDVTRSADIEDLLCAADICISDYSSLVFEYSLFGKPMIFFAYDLDTYFDWRGFYYDYHELAPGPVLTSTEEIIHYIRNLDTMFDQEKVQAFRERFMRSCDGHATDRILETILKK</sequence>
<dbReference type="SUPFAM" id="SSF53756">
    <property type="entry name" value="UDP-Glycosyltransferase/glycogen phosphorylase"/>
    <property type="match status" value="1"/>
</dbReference>
<comment type="caution">
    <text evidence="8">The sequence shown here is derived from an EMBL/GenBank/DDBJ whole genome shotgun (WGS) entry which is preliminary data.</text>
</comment>
<evidence type="ECO:0000256" key="2">
    <source>
        <dbReference type="ARBA" id="ARBA00010488"/>
    </source>
</evidence>
<keyword evidence="6" id="KW-0472">Membrane</keyword>
<dbReference type="InterPro" id="IPR043148">
    <property type="entry name" value="TagF_C"/>
</dbReference>
<dbReference type="Pfam" id="PF04464">
    <property type="entry name" value="Glyphos_transf"/>
    <property type="match status" value="1"/>
</dbReference>
<evidence type="ECO:0000256" key="6">
    <source>
        <dbReference type="ARBA" id="ARBA00023136"/>
    </source>
</evidence>
<comment type="similarity">
    <text evidence="2">Belongs to the CDP-glycerol glycerophosphotransferase family.</text>
</comment>
<reference evidence="8 9" key="1">
    <citation type="submission" date="2022-06" db="EMBL/GenBank/DDBJ databases">
        <title>Isolation of gut microbiota from human fecal samples.</title>
        <authorList>
            <person name="Pamer E.G."/>
            <person name="Barat B."/>
            <person name="Waligurski E."/>
            <person name="Medina S."/>
            <person name="Paddock L."/>
            <person name="Mostad J."/>
        </authorList>
    </citation>
    <scope>NUCLEOTIDE SEQUENCE [LARGE SCALE GENOMIC DNA]</scope>
    <source>
        <strain evidence="8 9">SL.3.17</strain>
    </source>
</reference>
<evidence type="ECO:0000256" key="1">
    <source>
        <dbReference type="ARBA" id="ARBA00004202"/>
    </source>
</evidence>
<dbReference type="PANTHER" id="PTHR37316">
    <property type="entry name" value="TEICHOIC ACID GLYCEROL-PHOSPHATE PRIMASE"/>
    <property type="match status" value="1"/>
</dbReference>
<keyword evidence="4" id="KW-0808">Transferase</keyword>
<dbReference type="InterPro" id="IPR051612">
    <property type="entry name" value="Teichoic_Acid_Biosynth"/>
</dbReference>
<dbReference type="Gene3D" id="3.90.550.10">
    <property type="entry name" value="Spore Coat Polysaccharide Biosynthesis Protein SpsA, Chain A"/>
    <property type="match status" value="1"/>
</dbReference>
<dbReference type="RefSeq" id="WP_256130462.1">
    <property type="nucleotide sequence ID" value="NZ_JANFXK010000001.1"/>
</dbReference>
<evidence type="ECO:0000256" key="5">
    <source>
        <dbReference type="ARBA" id="ARBA00022944"/>
    </source>
</evidence>
<proteinExistence type="inferred from homology"/>
<evidence type="ECO:0000256" key="3">
    <source>
        <dbReference type="ARBA" id="ARBA00022475"/>
    </source>
</evidence>
<dbReference type="Proteomes" id="UP001524502">
    <property type="component" value="Unassembled WGS sequence"/>
</dbReference>
<evidence type="ECO:0000313" key="9">
    <source>
        <dbReference type="Proteomes" id="UP001524502"/>
    </source>
</evidence>
<dbReference type="SUPFAM" id="SSF53448">
    <property type="entry name" value="Nucleotide-diphospho-sugar transferases"/>
    <property type="match status" value="1"/>
</dbReference>